<evidence type="ECO:0000256" key="1">
    <source>
        <dbReference type="ARBA" id="ARBA00006174"/>
    </source>
</evidence>
<evidence type="ECO:0000259" key="2">
    <source>
        <dbReference type="Pfam" id="PF03972"/>
    </source>
</evidence>
<accession>A0A366WX45</accession>
<dbReference type="RefSeq" id="WP_113824190.1">
    <property type="nucleotide sequence ID" value="NZ_QOCE01000037.1"/>
</dbReference>
<dbReference type="PANTHER" id="PTHR16943:SF8">
    <property type="entry name" value="2-METHYLCITRATE DEHYDRATASE"/>
    <property type="match status" value="1"/>
</dbReference>
<comment type="similarity">
    <text evidence="1">Belongs to the PrpD family.</text>
</comment>
<dbReference type="InterPro" id="IPR045337">
    <property type="entry name" value="MmgE_PrpD_C"/>
</dbReference>
<sequence length="433" mass="45736">MTQFSSSLAAFTAGPVTTTAAARLVTALSALDWISVGRAGVKEPVSQITRDMVLGEAGAGQSTLFGSGAAPARSAALVNGTTSHALDYDDTHFAHIGHPSVAVFPAALAMGQVHNKPLVDVLEAALVGMEVSVRVGLWLGRDHYQTGFHQTATAGAFGAAAAAARLAGLNSEEIQMVLGLTATRAAGLKVQFGTMGKPYNAGLAASAGVEATELIKRGFVSQPEALEGAFGFGATHHGQQDVQAGLDGIGDEWLFESVSHKFHACCHGLHAALEAARTLDIAEPEVAEIQVKTSPRWMSVCNQIAPTTGLGAKFSYRTVLAMRAIGYDTAKLESYSDNVCADPRLIRLRDRIKVEADESLSETEAKLTILRRDGARLEAHHDLQSPLSLSDREDRVRRKAKLLIGNQMADEIWAMLQSGGSAHGLAKYLTVTS</sequence>
<feature type="domain" description="MmgE/PrpD C-terminal" evidence="3">
    <location>
        <begin position="263"/>
        <end position="392"/>
    </location>
</feature>
<comment type="caution">
    <text evidence="4">The sequence shown here is derived from an EMBL/GenBank/DDBJ whole genome shotgun (WGS) entry which is preliminary data.</text>
</comment>
<proteinExistence type="inferred from homology"/>
<dbReference type="Gene3D" id="1.10.4100.10">
    <property type="entry name" value="2-methylcitrate dehydratase PrpD"/>
    <property type="match status" value="1"/>
</dbReference>
<dbReference type="GO" id="GO:0016829">
    <property type="term" value="F:lyase activity"/>
    <property type="evidence" value="ECO:0007669"/>
    <property type="project" value="InterPro"/>
</dbReference>
<dbReference type="Proteomes" id="UP000252706">
    <property type="component" value="Unassembled WGS sequence"/>
</dbReference>
<protein>
    <submittedName>
        <fullName evidence="4">MmgE/PrpD family protein</fullName>
    </submittedName>
</protein>
<dbReference type="InterPro" id="IPR005656">
    <property type="entry name" value="MmgE_PrpD"/>
</dbReference>
<dbReference type="InterPro" id="IPR045336">
    <property type="entry name" value="MmgE_PrpD_N"/>
</dbReference>
<dbReference type="InterPro" id="IPR042188">
    <property type="entry name" value="MmgE/PrpD_sf_2"/>
</dbReference>
<organism evidence="4 5">
    <name type="scientific">Phaeobacter gallaeciensis</name>
    <dbReference type="NCBI Taxonomy" id="60890"/>
    <lineage>
        <taxon>Bacteria</taxon>
        <taxon>Pseudomonadati</taxon>
        <taxon>Pseudomonadota</taxon>
        <taxon>Alphaproteobacteria</taxon>
        <taxon>Rhodobacterales</taxon>
        <taxon>Roseobacteraceae</taxon>
        <taxon>Phaeobacter</taxon>
    </lineage>
</organism>
<feature type="domain" description="MmgE/PrpD N-terminal" evidence="2">
    <location>
        <begin position="20"/>
        <end position="242"/>
    </location>
</feature>
<gene>
    <name evidence="4" type="ORF">DS909_14525</name>
</gene>
<dbReference type="Pfam" id="PF19305">
    <property type="entry name" value="MmgE_PrpD_C"/>
    <property type="match status" value="1"/>
</dbReference>
<dbReference type="PANTHER" id="PTHR16943">
    <property type="entry name" value="2-METHYLCITRATE DEHYDRATASE-RELATED"/>
    <property type="match status" value="1"/>
</dbReference>
<dbReference type="InterPro" id="IPR036148">
    <property type="entry name" value="MmgE/PrpD_sf"/>
</dbReference>
<evidence type="ECO:0000313" key="4">
    <source>
        <dbReference type="EMBL" id="RBW53341.1"/>
    </source>
</evidence>
<name>A0A366WX45_9RHOB</name>
<dbReference type="Gene3D" id="3.30.1330.120">
    <property type="entry name" value="2-methylcitrate dehydratase PrpD"/>
    <property type="match status" value="1"/>
</dbReference>
<dbReference type="EMBL" id="QOCE01000037">
    <property type="protein sequence ID" value="RBW53341.1"/>
    <property type="molecule type" value="Genomic_DNA"/>
</dbReference>
<evidence type="ECO:0000259" key="3">
    <source>
        <dbReference type="Pfam" id="PF19305"/>
    </source>
</evidence>
<dbReference type="OrthoDB" id="9795089at2"/>
<dbReference type="SUPFAM" id="SSF103378">
    <property type="entry name" value="2-methylcitrate dehydratase PrpD"/>
    <property type="match status" value="1"/>
</dbReference>
<dbReference type="Pfam" id="PF03972">
    <property type="entry name" value="MmgE_PrpD_N"/>
    <property type="match status" value="1"/>
</dbReference>
<evidence type="ECO:0000313" key="5">
    <source>
        <dbReference type="Proteomes" id="UP000252706"/>
    </source>
</evidence>
<reference evidence="4 5" key="1">
    <citation type="submission" date="2018-07" db="EMBL/GenBank/DDBJ databases">
        <title>Modular assembly of carbohydrate-degrading microbial communities in the ocean.</title>
        <authorList>
            <person name="Enke T.N."/>
            <person name="Datta M.S."/>
            <person name="Schwartzman J.A."/>
            <person name="Cermak N."/>
            <person name="Schmitz D.A."/>
            <person name="Barrere J."/>
            <person name="Cordero O.X."/>
        </authorList>
    </citation>
    <scope>NUCLEOTIDE SEQUENCE [LARGE SCALE GENOMIC DNA]</scope>
    <source>
        <strain evidence="4 5">C3M10</strain>
    </source>
</reference>
<dbReference type="InterPro" id="IPR042183">
    <property type="entry name" value="MmgE/PrpD_sf_1"/>
</dbReference>
<dbReference type="AlphaFoldDB" id="A0A366WX45"/>